<keyword evidence="13" id="KW-0862">Zinc</keyword>
<dbReference type="AlphaFoldDB" id="A0A9D0YTF5"/>
<accession>A0A9D0YTF5</accession>
<evidence type="ECO:0000256" key="6">
    <source>
        <dbReference type="ARBA" id="ARBA00009541"/>
    </source>
</evidence>
<dbReference type="GO" id="GO:0019323">
    <property type="term" value="P:pentose catabolic process"/>
    <property type="evidence" value="ECO:0007669"/>
    <property type="project" value="UniProtKB-UniRule"/>
</dbReference>
<reference evidence="15" key="1">
    <citation type="submission" date="2020-10" db="EMBL/GenBank/DDBJ databases">
        <authorList>
            <person name="Gilroy R."/>
        </authorList>
    </citation>
    <scope>NUCLEOTIDE SEQUENCE</scope>
    <source>
        <strain evidence="15">ChiGjej2B2-12916</strain>
    </source>
</reference>
<evidence type="ECO:0000256" key="7">
    <source>
        <dbReference type="ARBA" id="ARBA00013188"/>
    </source>
</evidence>
<dbReference type="Gene3D" id="3.20.20.70">
    <property type="entry name" value="Aldolase class I"/>
    <property type="match status" value="1"/>
</dbReference>
<comment type="caution">
    <text evidence="15">The sequence shown here is derived from an EMBL/GenBank/DDBJ whole genome shotgun (WGS) entry which is preliminary data.</text>
</comment>
<dbReference type="InterPro" id="IPR013785">
    <property type="entry name" value="Aldolase_TIM"/>
</dbReference>
<feature type="binding site" evidence="10 13">
    <location>
        <position position="34"/>
    </location>
    <ligand>
        <name>a divalent metal cation</name>
        <dbReference type="ChEBI" id="CHEBI:60240"/>
    </ligand>
</feature>
<dbReference type="EMBL" id="DVFO01000087">
    <property type="protein sequence ID" value="HIQ61510.1"/>
    <property type="molecule type" value="Genomic_DNA"/>
</dbReference>
<comment type="caution">
    <text evidence="10">Lacks conserved residue(s) required for the propagation of feature annotation.</text>
</comment>
<feature type="binding site" evidence="10 14">
    <location>
        <position position="7"/>
    </location>
    <ligand>
        <name>substrate</name>
    </ligand>
</feature>
<keyword evidence="9 10" id="KW-0413">Isomerase</keyword>
<feature type="binding site" evidence="10 14">
    <location>
        <position position="66"/>
    </location>
    <ligand>
        <name>substrate</name>
    </ligand>
</feature>
<feature type="binding site" evidence="10">
    <location>
        <begin position="175"/>
        <end position="177"/>
    </location>
    <ligand>
        <name>substrate</name>
    </ligand>
</feature>
<feature type="binding site" evidence="10 13">
    <location>
        <position position="32"/>
    </location>
    <ligand>
        <name>a divalent metal cation</name>
        <dbReference type="ChEBI" id="CHEBI:60240"/>
    </ligand>
</feature>
<reference evidence="15" key="2">
    <citation type="journal article" date="2021" name="PeerJ">
        <title>Extensive microbial diversity within the chicken gut microbiome revealed by metagenomics and culture.</title>
        <authorList>
            <person name="Gilroy R."/>
            <person name="Ravi A."/>
            <person name="Getino M."/>
            <person name="Pursley I."/>
            <person name="Horton D.L."/>
            <person name="Alikhan N.F."/>
            <person name="Baker D."/>
            <person name="Gharbi K."/>
            <person name="Hall N."/>
            <person name="Watson M."/>
            <person name="Adriaenssens E.M."/>
            <person name="Foster-Nyarko E."/>
            <person name="Jarju S."/>
            <person name="Secka A."/>
            <person name="Antonio M."/>
            <person name="Oren A."/>
            <person name="Chaudhuri R.R."/>
            <person name="La Ragione R."/>
            <person name="Hildebrand F."/>
            <person name="Pallen M.J."/>
        </authorList>
    </citation>
    <scope>NUCLEOTIDE SEQUENCE</scope>
    <source>
        <strain evidence="15">ChiGjej2B2-12916</strain>
    </source>
</reference>
<dbReference type="HAMAP" id="MF_02227">
    <property type="entry name" value="RPE"/>
    <property type="match status" value="1"/>
</dbReference>
<dbReference type="PIRSF" id="PIRSF001461">
    <property type="entry name" value="RPE"/>
    <property type="match status" value="1"/>
</dbReference>
<feature type="binding site" evidence="10 13">
    <location>
        <position position="66"/>
    </location>
    <ligand>
        <name>a divalent metal cation</name>
        <dbReference type="ChEBI" id="CHEBI:60240"/>
    </ligand>
</feature>
<evidence type="ECO:0000256" key="12">
    <source>
        <dbReference type="PIRSR" id="PIRSR001461-1"/>
    </source>
</evidence>
<feature type="binding site" evidence="10 14">
    <location>
        <begin position="198"/>
        <end position="199"/>
    </location>
    <ligand>
        <name>substrate</name>
    </ligand>
</feature>
<dbReference type="GO" id="GO:0005737">
    <property type="term" value="C:cytoplasm"/>
    <property type="evidence" value="ECO:0007669"/>
    <property type="project" value="UniProtKB-ARBA"/>
</dbReference>
<dbReference type="InterPro" id="IPR011060">
    <property type="entry name" value="RibuloseP-bd_barrel"/>
</dbReference>
<feature type="binding site" evidence="14">
    <location>
        <begin position="142"/>
        <end position="145"/>
    </location>
    <ligand>
        <name>substrate</name>
    </ligand>
</feature>
<feature type="binding site" evidence="14">
    <location>
        <position position="177"/>
    </location>
    <ligand>
        <name>substrate</name>
    </ligand>
</feature>
<proteinExistence type="inferred from homology"/>
<dbReference type="GO" id="GO:0004750">
    <property type="term" value="F:D-ribulose-phosphate 3-epimerase activity"/>
    <property type="evidence" value="ECO:0007669"/>
    <property type="project" value="UniProtKB-UniRule"/>
</dbReference>
<comment type="cofactor">
    <cofactor evidence="4">
        <name>Zn(2+)</name>
        <dbReference type="ChEBI" id="CHEBI:29105"/>
    </cofactor>
</comment>
<evidence type="ECO:0000313" key="16">
    <source>
        <dbReference type="Proteomes" id="UP000886879"/>
    </source>
</evidence>
<comment type="pathway">
    <text evidence="10">Carbohydrate degradation.</text>
</comment>
<keyword evidence="8 10" id="KW-0479">Metal-binding</keyword>
<evidence type="ECO:0000256" key="8">
    <source>
        <dbReference type="ARBA" id="ARBA00022723"/>
    </source>
</evidence>
<comment type="catalytic activity">
    <reaction evidence="1 10 11">
        <text>D-ribulose 5-phosphate = D-xylulose 5-phosphate</text>
        <dbReference type="Rhea" id="RHEA:13677"/>
        <dbReference type="ChEBI" id="CHEBI:57737"/>
        <dbReference type="ChEBI" id="CHEBI:58121"/>
        <dbReference type="EC" id="5.1.3.1"/>
    </reaction>
</comment>
<feature type="active site" description="Proton donor" evidence="10 12">
    <location>
        <position position="175"/>
    </location>
</feature>
<evidence type="ECO:0000256" key="3">
    <source>
        <dbReference type="ARBA" id="ARBA00001941"/>
    </source>
</evidence>
<sequence>MVLVCPSVLSADFTCLGEDCARVLNAGADMIHFDVMDGHFVDNLSFGLPVLETLHHALPQAVMDVHLMISHPLRFVHRFAAAGADYITVHVETTDDLSATLAAIHGCGCKRGMALNPDTPVEAVFPYLDQLELVLVMGVVPGHGGQPFDPRALDKLRALRAECARRRVSPILSVDGGVKPGTTAPQCTEAGATALVAGSAVFGAKDASAAVRQLKG</sequence>
<dbReference type="InterPro" id="IPR026019">
    <property type="entry name" value="Ribul_P_3_epim"/>
</dbReference>
<feature type="binding site" evidence="10 13">
    <location>
        <position position="175"/>
    </location>
    <ligand>
        <name>a divalent metal cation</name>
        <dbReference type="ChEBI" id="CHEBI:60240"/>
    </ligand>
</feature>
<dbReference type="SUPFAM" id="SSF51366">
    <property type="entry name" value="Ribulose-phoshate binding barrel"/>
    <property type="match status" value="1"/>
</dbReference>
<dbReference type="GO" id="GO:0046872">
    <property type="term" value="F:metal ion binding"/>
    <property type="evidence" value="ECO:0007669"/>
    <property type="project" value="UniProtKB-UniRule"/>
</dbReference>
<dbReference type="PANTHER" id="PTHR11749">
    <property type="entry name" value="RIBULOSE-5-PHOSPHATE-3-EPIMERASE"/>
    <property type="match status" value="1"/>
</dbReference>
<dbReference type="InterPro" id="IPR000056">
    <property type="entry name" value="Ribul_P_3_epim-like"/>
</dbReference>
<feature type="active site" description="Proton acceptor" evidence="10 12">
    <location>
        <position position="34"/>
    </location>
</feature>
<organism evidence="15 16">
    <name type="scientific">Candidatus Enterenecus faecium</name>
    <dbReference type="NCBI Taxonomy" id="2840780"/>
    <lineage>
        <taxon>Bacteria</taxon>
        <taxon>Bacillati</taxon>
        <taxon>Bacillota</taxon>
        <taxon>Clostridia</taxon>
        <taxon>Eubacteriales</taxon>
        <taxon>Candidatus Enterenecus</taxon>
    </lineage>
</organism>
<evidence type="ECO:0000256" key="13">
    <source>
        <dbReference type="PIRSR" id="PIRSR001461-2"/>
    </source>
</evidence>
<dbReference type="CDD" id="cd00429">
    <property type="entry name" value="RPE"/>
    <property type="match status" value="1"/>
</dbReference>
<dbReference type="PROSITE" id="PS01085">
    <property type="entry name" value="RIBUL_P_3_EPIMER_1"/>
    <property type="match status" value="1"/>
</dbReference>
<comment type="cofactor">
    <cofactor evidence="5">
        <name>Fe(2+)</name>
        <dbReference type="ChEBI" id="CHEBI:29033"/>
    </cofactor>
</comment>
<comment type="cofactor">
    <cofactor evidence="10 13">
        <name>a divalent metal cation</name>
        <dbReference type="ChEBI" id="CHEBI:60240"/>
    </cofactor>
    <text evidence="10 13">Binds 1 divalent metal cation per subunit.</text>
</comment>
<evidence type="ECO:0000256" key="11">
    <source>
        <dbReference type="PIRNR" id="PIRNR001461"/>
    </source>
</evidence>
<comment type="similarity">
    <text evidence="6 10 11">Belongs to the ribulose-phosphate 3-epimerase family.</text>
</comment>
<dbReference type="FunFam" id="3.20.20.70:FF:000004">
    <property type="entry name" value="Ribulose-phosphate 3-epimerase"/>
    <property type="match status" value="1"/>
</dbReference>
<dbReference type="GO" id="GO:0006098">
    <property type="term" value="P:pentose-phosphate shunt"/>
    <property type="evidence" value="ECO:0007669"/>
    <property type="project" value="UniProtKB-UniRule"/>
</dbReference>
<dbReference type="EC" id="5.1.3.1" evidence="7 10"/>
<protein>
    <recommendedName>
        <fullName evidence="7 10">Ribulose-phosphate 3-epimerase</fullName>
        <ecNumber evidence="7 10">5.1.3.1</ecNumber>
    </recommendedName>
</protein>
<comment type="cofactor">
    <cofactor evidence="3">
        <name>Co(2+)</name>
        <dbReference type="ChEBI" id="CHEBI:48828"/>
    </cofactor>
</comment>
<comment type="cofactor">
    <cofactor evidence="2">
        <name>Mn(2+)</name>
        <dbReference type="ChEBI" id="CHEBI:29035"/>
    </cofactor>
</comment>
<evidence type="ECO:0000256" key="1">
    <source>
        <dbReference type="ARBA" id="ARBA00001782"/>
    </source>
</evidence>
<evidence type="ECO:0000256" key="2">
    <source>
        <dbReference type="ARBA" id="ARBA00001936"/>
    </source>
</evidence>
<name>A0A9D0YTF5_9FIRM</name>
<dbReference type="Proteomes" id="UP000886879">
    <property type="component" value="Unassembled WGS sequence"/>
</dbReference>
<evidence type="ECO:0000256" key="4">
    <source>
        <dbReference type="ARBA" id="ARBA00001947"/>
    </source>
</evidence>
<evidence type="ECO:0000256" key="14">
    <source>
        <dbReference type="PIRSR" id="PIRSR001461-3"/>
    </source>
</evidence>
<keyword evidence="10 11" id="KW-0119">Carbohydrate metabolism</keyword>
<evidence type="ECO:0000256" key="9">
    <source>
        <dbReference type="ARBA" id="ARBA00023235"/>
    </source>
</evidence>
<evidence type="ECO:0000256" key="5">
    <source>
        <dbReference type="ARBA" id="ARBA00001954"/>
    </source>
</evidence>
<gene>
    <name evidence="10 15" type="primary">rpe</name>
    <name evidence="15" type="ORF">IAD31_07975</name>
</gene>
<dbReference type="NCBIfam" id="NF004076">
    <property type="entry name" value="PRK05581.1-4"/>
    <property type="match status" value="1"/>
</dbReference>
<evidence type="ECO:0000313" key="15">
    <source>
        <dbReference type="EMBL" id="HIQ61510.1"/>
    </source>
</evidence>
<dbReference type="NCBIfam" id="TIGR01163">
    <property type="entry name" value="rpe"/>
    <property type="match status" value="1"/>
</dbReference>
<comment type="function">
    <text evidence="10">Catalyzes the reversible epimerization of D-ribulose 5-phosphate to D-xylulose 5-phosphate.</text>
</comment>
<keyword evidence="13" id="KW-0464">Manganese</keyword>
<evidence type="ECO:0000256" key="10">
    <source>
        <dbReference type="HAMAP-Rule" id="MF_02227"/>
    </source>
</evidence>
<dbReference type="Pfam" id="PF00834">
    <property type="entry name" value="Ribul_P_3_epim"/>
    <property type="match status" value="1"/>
</dbReference>
<keyword evidence="13" id="KW-0170">Cobalt</keyword>